<feature type="domain" description="NADH:quinone oxidoreductase/Mrp antiporter transmembrane" evidence="2">
    <location>
        <begin position="115"/>
        <end position="395"/>
    </location>
</feature>
<organism evidence="3 4">
    <name type="scientific">Thermofilum pendens (strain DSM 2475 / Hrk 5)</name>
    <dbReference type="NCBI Taxonomy" id="368408"/>
    <lineage>
        <taxon>Archaea</taxon>
        <taxon>Thermoproteota</taxon>
        <taxon>Thermoprotei</taxon>
        <taxon>Thermofilales</taxon>
        <taxon>Thermofilaceae</taxon>
        <taxon>Thermofilum</taxon>
    </lineage>
</organism>
<feature type="transmembrane region" description="Helical" evidence="1">
    <location>
        <begin position="251"/>
        <end position="274"/>
    </location>
</feature>
<dbReference type="PANTHER" id="PTHR43373">
    <property type="entry name" value="NA(+)/H(+) ANTIPORTER SUBUNIT"/>
    <property type="match status" value="1"/>
</dbReference>
<feature type="transmembrane region" description="Helical" evidence="1">
    <location>
        <begin position="386"/>
        <end position="410"/>
    </location>
</feature>
<feature type="transmembrane region" description="Helical" evidence="1">
    <location>
        <begin position="281"/>
        <end position="304"/>
    </location>
</feature>
<feature type="transmembrane region" description="Helical" evidence="1">
    <location>
        <begin position="324"/>
        <end position="341"/>
    </location>
</feature>
<sequence>MFAFTRRKAFEVAVAGSLVALAGVVCNAALYLSSQMRPSQYVLAYYNGLALGFVNDSLSVLVSLMVALNGLATIVFSKHYMSPSNREHPVSLEETPRYYGWLLLFEASALGFVYSSTLLSMVAFFELTSLCSYALISYYEDPESRRSGLQAFIVTHIAALGLYLAAGLTYASTGSVEVVALKGMPEELKTIAELLLLVAAAGKSAQIPFHRWLPDAMVAPTPVSAYLHAAAMVKLGAYLMLRVLVDAGYTHTVALACLAVGVVSMAYGCAMYFPQLDMKRLLAYSTITQLSYIFMGAGLASLGSAMALKGAELHIFTHGFAKELFFLVAGLISFSAGTRMLDKISGLRAARTAAVGFTVAALSVTGVPPFGLFWSKILLILGGYSAGSIVAAIIATAMLCESIVCFAWFLRVFTKCVGGEPSDAVKSMQREPTTMKMTVYFLALMSLLAPFLATPFL</sequence>
<dbReference type="KEGG" id="tpe:Tpen_0180"/>
<dbReference type="PANTHER" id="PTHR43373:SF1">
    <property type="entry name" value="NA(+)_H(+) ANTIPORTER SUBUNIT A"/>
    <property type="match status" value="1"/>
</dbReference>
<dbReference type="AlphaFoldDB" id="A1RWL0"/>
<dbReference type="Pfam" id="PF00361">
    <property type="entry name" value="Proton_antipo_M"/>
    <property type="match status" value="1"/>
</dbReference>
<keyword evidence="1" id="KW-0812">Transmembrane</keyword>
<dbReference type="InterPro" id="IPR001750">
    <property type="entry name" value="ND/Mrp_TM"/>
</dbReference>
<dbReference type="NCBIfam" id="NF005097">
    <property type="entry name" value="PRK06525.1"/>
    <property type="match status" value="1"/>
</dbReference>
<feature type="transmembrane region" description="Helical" evidence="1">
    <location>
        <begin position="12"/>
        <end position="33"/>
    </location>
</feature>
<keyword evidence="3" id="KW-0560">Oxidoreductase</keyword>
<evidence type="ECO:0000313" key="3">
    <source>
        <dbReference type="EMBL" id="ABL77590.1"/>
    </source>
</evidence>
<dbReference type="STRING" id="368408.Tpen_0180"/>
<evidence type="ECO:0000256" key="1">
    <source>
        <dbReference type="SAM" id="Phobius"/>
    </source>
</evidence>
<dbReference type="EnsemblBacteria" id="ABL77590">
    <property type="protein sequence ID" value="ABL77590"/>
    <property type="gene ID" value="Tpen_0180"/>
</dbReference>
<name>A1RWL0_THEPD</name>
<dbReference type="InterPro" id="IPR050616">
    <property type="entry name" value="CPA3_Na-H_Antiporter_A"/>
</dbReference>
<feature type="transmembrane region" description="Helical" evidence="1">
    <location>
        <begin position="437"/>
        <end position="456"/>
    </location>
</feature>
<dbReference type="Proteomes" id="UP000000641">
    <property type="component" value="Chromosome"/>
</dbReference>
<dbReference type="GO" id="GO:0016491">
    <property type="term" value="F:oxidoreductase activity"/>
    <property type="evidence" value="ECO:0007669"/>
    <property type="project" value="UniProtKB-KW"/>
</dbReference>
<evidence type="ECO:0000313" key="4">
    <source>
        <dbReference type="Proteomes" id="UP000000641"/>
    </source>
</evidence>
<feature type="transmembrane region" description="Helical" evidence="1">
    <location>
        <begin position="53"/>
        <end position="77"/>
    </location>
</feature>
<keyword evidence="1" id="KW-1133">Transmembrane helix</keyword>
<dbReference type="HOGENOM" id="CLU_007100_0_1_2"/>
<dbReference type="eggNOG" id="arCOG01539">
    <property type="taxonomic scope" value="Archaea"/>
</dbReference>
<dbReference type="EC" id="1.6.99.5" evidence="3"/>
<dbReference type="PRINTS" id="PR01434">
    <property type="entry name" value="NADHDHGNASE5"/>
</dbReference>
<feature type="transmembrane region" description="Helical" evidence="1">
    <location>
        <begin position="151"/>
        <end position="171"/>
    </location>
</feature>
<evidence type="ECO:0000259" key="2">
    <source>
        <dbReference type="Pfam" id="PF00361"/>
    </source>
</evidence>
<accession>A1RWL0</accession>
<protein>
    <submittedName>
        <fullName evidence="3">NADH dehydrogenase (Quinone)</fullName>
        <ecNumber evidence="3">1.6.99.5</ecNumber>
    </submittedName>
</protein>
<gene>
    <name evidence="3" type="ordered locus">Tpen_0180</name>
</gene>
<keyword evidence="4" id="KW-1185">Reference proteome</keyword>
<reference evidence="4" key="1">
    <citation type="journal article" date="2008" name="J. Bacteriol.">
        <title>Genome sequence of Thermofilum pendens reveals an exceptional loss of biosynthetic pathways without genome reduction.</title>
        <authorList>
            <person name="Anderson I."/>
            <person name="Rodriguez J."/>
            <person name="Susanti D."/>
            <person name="Porat I."/>
            <person name="Reich C."/>
            <person name="Ulrich L.E."/>
            <person name="Elkins J.G."/>
            <person name="Mavromatis K."/>
            <person name="Lykidis A."/>
            <person name="Kim E."/>
            <person name="Thompson L.S."/>
            <person name="Nolan M."/>
            <person name="Land M."/>
            <person name="Copeland A."/>
            <person name="Lapidus A."/>
            <person name="Lucas S."/>
            <person name="Detter C."/>
            <person name="Zhulin I.B."/>
            <person name="Olsen G.J."/>
            <person name="Whitman W."/>
            <person name="Mukhopadhyay B."/>
            <person name="Bristow J."/>
            <person name="Kyrpides N."/>
        </authorList>
    </citation>
    <scope>NUCLEOTIDE SEQUENCE [LARGE SCALE GENOMIC DNA]</scope>
    <source>
        <strain evidence="4">DSM 2475 / Hrk 5</strain>
    </source>
</reference>
<proteinExistence type="predicted"/>
<keyword evidence="1" id="KW-0472">Membrane</keyword>
<feature type="transmembrane region" description="Helical" evidence="1">
    <location>
        <begin position="121"/>
        <end position="139"/>
    </location>
</feature>
<dbReference type="EMBL" id="CP000505">
    <property type="protein sequence ID" value="ABL77590.1"/>
    <property type="molecule type" value="Genomic_DNA"/>
</dbReference>
<feature type="transmembrane region" description="Helical" evidence="1">
    <location>
        <begin position="353"/>
        <end position="374"/>
    </location>
</feature>